<dbReference type="Pfam" id="PF01464">
    <property type="entry name" value="SLT"/>
    <property type="match status" value="1"/>
</dbReference>
<dbReference type="SMART" id="SM00062">
    <property type="entry name" value="PBPb"/>
    <property type="match status" value="1"/>
</dbReference>
<dbReference type="Gene3D" id="1.10.530.10">
    <property type="match status" value="1"/>
</dbReference>
<dbReference type="PANTHER" id="PTHR35936">
    <property type="entry name" value="MEMBRANE-BOUND LYTIC MUREIN TRANSGLYCOSYLASE F"/>
    <property type="match status" value="1"/>
</dbReference>
<evidence type="ECO:0000313" key="7">
    <source>
        <dbReference type="Proteomes" id="UP000553343"/>
    </source>
</evidence>
<reference evidence="6 7" key="1">
    <citation type="submission" date="2020-06" db="EMBL/GenBank/DDBJ databases">
        <title>High-quality draft genome of sulfate reducer Desulfobacter latus type strain AcrS2 isolated from marine sediment.</title>
        <authorList>
            <person name="Hoppe M."/>
            <person name="Larsen C.K."/>
            <person name="Marshall I.P.G."/>
            <person name="Schramm A."/>
            <person name="Marietou A.G."/>
        </authorList>
    </citation>
    <scope>NUCLEOTIDE SEQUENCE [LARGE SCALE GENOMIC DNA]</scope>
    <source>
        <strain evidence="6 7">AcRS2</strain>
    </source>
</reference>
<dbReference type="InterPro" id="IPR001638">
    <property type="entry name" value="Solute-binding_3/MltF_N"/>
</dbReference>
<evidence type="ECO:0000313" key="6">
    <source>
        <dbReference type="EMBL" id="NWH04274.1"/>
    </source>
</evidence>
<dbReference type="NCBIfam" id="NF008112">
    <property type="entry name" value="PRK10859.1"/>
    <property type="match status" value="1"/>
</dbReference>
<evidence type="ECO:0000256" key="2">
    <source>
        <dbReference type="ARBA" id="ARBA00007734"/>
    </source>
</evidence>
<keyword evidence="6" id="KW-0456">Lyase</keyword>
<dbReference type="PROSITE" id="PS00922">
    <property type="entry name" value="TRANSGLYCOSYLASE"/>
    <property type="match status" value="1"/>
</dbReference>
<dbReference type="Pfam" id="PF00497">
    <property type="entry name" value="SBP_bac_3"/>
    <property type="match status" value="1"/>
</dbReference>
<proteinExistence type="inferred from homology"/>
<dbReference type="GO" id="GO:0009279">
    <property type="term" value="C:cell outer membrane"/>
    <property type="evidence" value="ECO:0007669"/>
    <property type="project" value="UniProtKB-SubCell"/>
</dbReference>
<dbReference type="PANTHER" id="PTHR35936:SF32">
    <property type="entry name" value="MEMBRANE-BOUND LYTIC MUREIN TRANSGLYCOSYLASE F"/>
    <property type="match status" value="1"/>
</dbReference>
<comment type="similarity">
    <text evidence="2">Belongs to the transglycosylase Slt family.</text>
</comment>
<dbReference type="EMBL" id="JACADJ010000009">
    <property type="protein sequence ID" value="NWH04274.1"/>
    <property type="molecule type" value="Genomic_DNA"/>
</dbReference>
<evidence type="ECO:0000259" key="5">
    <source>
        <dbReference type="SMART" id="SM00062"/>
    </source>
</evidence>
<evidence type="ECO:0000256" key="4">
    <source>
        <dbReference type="ARBA" id="ARBA00023237"/>
    </source>
</evidence>
<name>A0A850SS82_9BACT</name>
<keyword evidence="7" id="KW-1185">Reference proteome</keyword>
<organism evidence="6 7">
    <name type="scientific">Desulfobacter latus</name>
    <dbReference type="NCBI Taxonomy" id="2292"/>
    <lineage>
        <taxon>Bacteria</taxon>
        <taxon>Pseudomonadati</taxon>
        <taxon>Thermodesulfobacteriota</taxon>
        <taxon>Desulfobacteria</taxon>
        <taxon>Desulfobacterales</taxon>
        <taxon>Desulfobacteraceae</taxon>
        <taxon>Desulfobacter</taxon>
    </lineage>
</organism>
<dbReference type="InterPro" id="IPR008258">
    <property type="entry name" value="Transglycosylase_SLT_dom_1"/>
</dbReference>
<dbReference type="GO" id="GO:0000270">
    <property type="term" value="P:peptidoglycan metabolic process"/>
    <property type="evidence" value="ECO:0007669"/>
    <property type="project" value="InterPro"/>
</dbReference>
<sequence>MEIGFKSPMEQIQKRGTIRMITTNNATSYYTYRESPMGFEYDLAKAFADHLGVALEIIVPEWDTMFNVLNSGQGDFIAASITITEPREQIALFSQPYMTVQQKFIHHKLIFGIKHIEQLAGKTIHVRKGTSYQERLAEIKASGIDLEIKLLDDVATQEILRMVSEKEINFTIADSNIALLNRRYYPEIKIGLPIHEKEYLGWAVKKTNKALRDQINQFLEMAEETGLLGKIYEKYYGDVDIFDYFDLKKFHERIKTRLPKYKKVIKTEAEKYGFDWRLIAAMAYQESHFNARAKSRTGVRGLMQVTRPTARQMGITNRLDPKQSVKAGVKFLNLMHKRFDDIPDPQQKTLFALAGYNVGYGHVRDAQAIARQKGLDINKWTSLEKTLPLLSKRKYYKQTRHGYARGGEPVHYVKRILTYYDILRQKG</sequence>
<comment type="subcellular location">
    <subcellularLocation>
        <location evidence="1">Cell outer membrane</location>
        <topology evidence="1">Peripheral membrane protein</topology>
    </subcellularLocation>
</comment>
<protein>
    <submittedName>
        <fullName evidence="6">Membrane-bound lytic murein transglycosylase MltF</fullName>
        <ecNumber evidence="6">4.2.2.-</ecNumber>
    </submittedName>
</protein>
<dbReference type="SUPFAM" id="SSF53955">
    <property type="entry name" value="Lysozyme-like"/>
    <property type="match status" value="1"/>
</dbReference>
<dbReference type="SUPFAM" id="SSF53850">
    <property type="entry name" value="Periplasmic binding protein-like II"/>
    <property type="match status" value="1"/>
</dbReference>
<comment type="caution">
    <text evidence="6">The sequence shown here is derived from an EMBL/GenBank/DDBJ whole genome shotgun (WGS) entry which is preliminary data.</text>
</comment>
<evidence type="ECO:0000256" key="1">
    <source>
        <dbReference type="ARBA" id="ARBA00004339"/>
    </source>
</evidence>
<dbReference type="InterPro" id="IPR000189">
    <property type="entry name" value="Transglyc_AS"/>
</dbReference>
<dbReference type="CDD" id="cd01009">
    <property type="entry name" value="PBP2_YfhD_N"/>
    <property type="match status" value="1"/>
</dbReference>
<dbReference type="Proteomes" id="UP000553343">
    <property type="component" value="Unassembled WGS sequence"/>
</dbReference>
<dbReference type="InterPro" id="IPR023346">
    <property type="entry name" value="Lysozyme-like_dom_sf"/>
</dbReference>
<gene>
    <name evidence="6" type="primary">mltF</name>
    <name evidence="6" type="ORF">HXW94_04610</name>
</gene>
<dbReference type="CDD" id="cd13403">
    <property type="entry name" value="MLTF-like"/>
    <property type="match status" value="1"/>
</dbReference>
<keyword evidence="3" id="KW-0732">Signal</keyword>
<dbReference type="GO" id="GO:0008933">
    <property type="term" value="F:peptidoglycan lytic transglycosylase activity"/>
    <property type="evidence" value="ECO:0007669"/>
    <property type="project" value="InterPro"/>
</dbReference>
<dbReference type="Gene3D" id="3.40.190.10">
    <property type="entry name" value="Periplasmic binding protein-like II"/>
    <property type="match status" value="2"/>
</dbReference>
<keyword evidence="4" id="KW-0472">Membrane</keyword>
<evidence type="ECO:0000256" key="3">
    <source>
        <dbReference type="ARBA" id="ARBA00022729"/>
    </source>
</evidence>
<dbReference type="EC" id="4.2.2.-" evidence="6"/>
<keyword evidence="4" id="KW-0998">Cell outer membrane</keyword>
<accession>A0A850SS82</accession>
<feature type="domain" description="Solute-binding protein family 3/N-terminal" evidence="5">
    <location>
        <begin position="17"/>
        <end position="239"/>
    </location>
</feature>
<dbReference type="AlphaFoldDB" id="A0A850SS82"/>